<evidence type="ECO:0000256" key="4">
    <source>
        <dbReference type="ARBA" id="ARBA00022475"/>
    </source>
</evidence>
<feature type="transmembrane region" description="Helical" evidence="10">
    <location>
        <begin position="405"/>
        <end position="430"/>
    </location>
</feature>
<feature type="transmembrane region" description="Helical" evidence="10">
    <location>
        <begin position="203"/>
        <end position="228"/>
    </location>
</feature>
<dbReference type="InterPro" id="IPR001750">
    <property type="entry name" value="ND/Mrp_TM"/>
</dbReference>
<dbReference type="InterPro" id="IPR046806">
    <property type="entry name" value="MrpA_C/MbhE"/>
</dbReference>
<keyword evidence="7" id="KW-0406">Ion transport</keyword>
<evidence type="ECO:0000256" key="8">
    <source>
        <dbReference type="ARBA" id="ARBA00023136"/>
    </source>
</evidence>
<evidence type="ECO:0000259" key="13">
    <source>
        <dbReference type="Pfam" id="PF13244"/>
    </source>
</evidence>
<dbReference type="PANTHER" id="PTHR43373:SF1">
    <property type="entry name" value="NA(+)_H(+) ANTIPORTER SUBUNIT A"/>
    <property type="match status" value="1"/>
</dbReference>
<evidence type="ECO:0000256" key="3">
    <source>
        <dbReference type="ARBA" id="ARBA00022449"/>
    </source>
</evidence>
<dbReference type="Pfam" id="PF00361">
    <property type="entry name" value="Proton_antipo_M"/>
    <property type="match status" value="1"/>
</dbReference>
<keyword evidence="4" id="KW-1003">Cell membrane</keyword>
<feature type="transmembrane region" description="Helical" evidence="10">
    <location>
        <begin position="324"/>
        <end position="344"/>
    </location>
</feature>
<proteinExistence type="predicted"/>
<organism evidence="15 16">
    <name type="scientific">Fulvivirga kasyanovii</name>
    <dbReference type="NCBI Taxonomy" id="396812"/>
    <lineage>
        <taxon>Bacteria</taxon>
        <taxon>Pseudomonadati</taxon>
        <taxon>Bacteroidota</taxon>
        <taxon>Cytophagia</taxon>
        <taxon>Cytophagales</taxon>
        <taxon>Fulvivirgaceae</taxon>
        <taxon>Fulvivirga</taxon>
    </lineage>
</organism>
<feature type="domain" description="MrpA C-terminal/MbhD" evidence="13">
    <location>
        <begin position="604"/>
        <end position="667"/>
    </location>
</feature>
<dbReference type="InterPro" id="IPR001516">
    <property type="entry name" value="Proton_antipo_N"/>
</dbReference>
<evidence type="ECO:0000256" key="7">
    <source>
        <dbReference type="ARBA" id="ARBA00023065"/>
    </source>
</evidence>
<feature type="domain" description="MrpA C-terminal/MbhE" evidence="14">
    <location>
        <begin position="678"/>
        <end position="757"/>
    </location>
</feature>
<keyword evidence="6 10" id="KW-1133">Transmembrane helix</keyword>
<keyword evidence="8 10" id="KW-0472">Membrane</keyword>
<feature type="transmembrane region" description="Helical" evidence="10">
    <location>
        <begin position="594"/>
        <end position="614"/>
    </location>
</feature>
<evidence type="ECO:0000259" key="11">
    <source>
        <dbReference type="Pfam" id="PF00361"/>
    </source>
</evidence>
<reference evidence="15 16" key="1">
    <citation type="submission" date="2019-02" db="EMBL/GenBank/DDBJ databases">
        <authorList>
            <person name="Goldberg S.R."/>
            <person name="Haltli B.A."/>
            <person name="Correa H."/>
            <person name="Russell K.G."/>
        </authorList>
    </citation>
    <scope>NUCLEOTIDE SEQUENCE [LARGE SCALE GENOMIC DNA]</scope>
    <source>
        <strain evidence="15 16">JCM 16186</strain>
    </source>
</reference>
<comment type="subcellular location">
    <subcellularLocation>
        <location evidence="1">Cell membrane</location>
        <topology evidence="1">Multi-pass membrane protein</topology>
    </subcellularLocation>
    <subcellularLocation>
        <location evidence="9">Membrane</location>
        <topology evidence="9">Multi-pass membrane protein</topology>
    </subcellularLocation>
</comment>
<keyword evidence="2" id="KW-0813">Transport</keyword>
<dbReference type="PRINTS" id="PR01435">
    <property type="entry name" value="NPOXDRDTASE5"/>
</dbReference>
<dbReference type="EMBL" id="SMLW01000529">
    <property type="protein sequence ID" value="MTI25629.1"/>
    <property type="molecule type" value="Genomic_DNA"/>
</dbReference>
<evidence type="ECO:0000256" key="5">
    <source>
        <dbReference type="ARBA" id="ARBA00022692"/>
    </source>
</evidence>
<feature type="transmembrane region" description="Helical" evidence="10">
    <location>
        <begin position="365"/>
        <end position="385"/>
    </location>
</feature>
<dbReference type="Pfam" id="PF13244">
    <property type="entry name" value="MbhD"/>
    <property type="match status" value="1"/>
</dbReference>
<feature type="transmembrane region" description="Helical" evidence="10">
    <location>
        <begin position="559"/>
        <end position="579"/>
    </location>
</feature>
<keyword evidence="5 9" id="KW-0812">Transmembrane</keyword>
<feature type="transmembrane region" description="Helical" evidence="10">
    <location>
        <begin position="442"/>
        <end position="463"/>
    </location>
</feature>
<dbReference type="InterPro" id="IPR025383">
    <property type="entry name" value="MrpA_C/MbhD"/>
</dbReference>
<evidence type="ECO:0000259" key="14">
    <source>
        <dbReference type="Pfam" id="PF20501"/>
    </source>
</evidence>
<gene>
    <name evidence="15" type="ORF">E1163_11805</name>
</gene>
<evidence type="ECO:0000256" key="9">
    <source>
        <dbReference type="RuleBase" id="RU000320"/>
    </source>
</evidence>
<feature type="transmembrane region" description="Helical" evidence="10">
    <location>
        <begin position="159"/>
        <end position="183"/>
    </location>
</feature>
<keyword evidence="16" id="KW-1185">Reference proteome</keyword>
<keyword evidence="3" id="KW-0050">Antiport</keyword>
<feature type="transmembrane region" description="Helical" evidence="10">
    <location>
        <begin position="295"/>
        <end position="318"/>
    </location>
</feature>
<evidence type="ECO:0000256" key="6">
    <source>
        <dbReference type="ARBA" id="ARBA00022989"/>
    </source>
</evidence>
<feature type="transmembrane region" description="Helical" evidence="10">
    <location>
        <begin position="645"/>
        <end position="663"/>
    </location>
</feature>
<dbReference type="Pfam" id="PF00662">
    <property type="entry name" value="Proton_antipo_N"/>
    <property type="match status" value="1"/>
</dbReference>
<feature type="transmembrane region" description="Helical" evidence="10">
    <location>
        <begin position="738"/>
        <end position="756"/>
    </location>
</feature>
<dbReference type="InterPro" id="IPR050616">
    <property type="entry name" value="CPA3_Na-H_Antiporter_A"/>
</dbReference>
<feature type="transmembrane region" description="Helical" evidence="10">
    <location>
        <begin position="683"/>
        <end position="699"/>
    </location>
</feature>
<comment type="caution">
    <text evidence="15">The sequence shown here is derived from an EMBL/GenBank/DDBJ whole genome shotgun (WGS) entry which is preliminary data.</text>
</comment>
<evidence type="ECO:0000313" key="15">
    <source>
        <dbReference type="EMBL" id="MTI25629.1"/>
    </source>
</evidence>
<evidence type="ECO:0000313" key="16">
    <source>
        <dbReference type="Proteomes" id="UP000798808"/>
    </source>
</evidence>
<evidence type="ECO:0000256" key="1">
    <source>
        <dbReference type="ARBA" id="ARBA00004651"/>
    </source>
</evidence>
<evidence type="ECO:0000256" key="10">
    <source>
        <dbReference type="SAM" id="Phobius"/>
    </source>
</evidence>
<evidence type="ECO:0000259" key="12">
    <source>
        <dbReference type="Pfam" id="PF00662"/>
    </source>
</evidence>
<feature type="transmembrane region" description="Helical" evidence="10">
    <location>
        <begin position="77"/>
        <end position="95"/>
    </location>
</feature>
<name>A0ABW9RNC8_9BACT</name>
<sequence>MLLSVLSIFLGAILASFVAKKFNKSAGILLAIIPLGSLGYFLSLYEKVRHGEVLAITYSWVDTLNIHLSFYLDGLSMLFVLLILGIGVLILVYSNGYMLHHEGKGKFYSYMLLFMGAMLGLVLAGNLITLYVFWELTGITSFLLIGFKHTEKSARAAALQALLVTELGGLALLTGFIIIGNISNSYEISELLNQHEVLTGHPLYTPMLLLILLGAFTKSAQFPFHFWLPSAMKAPTPVSAYLHSAAMVNAGIYLLARLNPMLGNTDMWQNYVTLFGGITMLAGAYLSLTQKDLKAILAYVTISALGILMMLIGIGTFLSVKAALLYLVVHALYKATLFMTAGTIDETTGTRNIDELGGLWKAMPVTMVASILALLSMAGLPPMLGYISKEFIYEAGKQAPGVSDYVLVCSVLANAFMVAISIIYGYKIFFRKKHLNKPITEAGATFWAGPALLAVFSLILALFPKPLEPLLESALGAVKVVPIKVELKFWHGFNVVFLLSLITVTVGVLLFWGRKQVIPFLEKINARLFKIELAHVFNKTITQLVSLAKKNTSFFQHGYYRIYIMVIFIVASGLVWYQLYRTWTWQFTEGLSPVSYYATAIVVAICVAAVAVAISRSRLVAIITIGVAGFGIALLYMIYGAVDLAITQVFVEVLTLVLFIMIFHKLPAFSKHLSRTSKTRDAVIALTVGVLMAALVIKADHLNLSYPVSNYIAQNSYEEGHGRNIVNVILVDFRAFDTLGEVIVITMASLGIFSLLKIKKSKTTN</sequence>
<feature type="transmembrane region" description="Helical" evidence="10">
    <location>
        <begin position="268"/>
        <end position="288"/>
    </location>
</feature>
<feature type="domain" description="NADH-Ubiquinone oxidoreductase (complex I) chain 5 N-terminal" evidence="12">
    <location>
        <begin position="61"/>
        <end position="108"/>
    </location>
</feature>
<feature type="transmembrane region" description="Helical" evidence="10">
    <location>
        <begin position="107"/>
        <end position="124"/>
    </location>
</feature>
<dbReference type="Proteomes" id="UP000798808">
    <property type="component" value="Unassembled WGS sequence"/>
</dbReference>
<feature type="transmembrane region" description="Helical" evidence="10">
    <location>
        <begin position="619"/>
        <end position="639"/>
    </location>
</feature>
<protein>
    <submittedName>
        <fullName evidence="15">DUF4040 domain-containing protein</fullName>
    </submittedName>
</protein>
<dbReference type="RefSeq" id="WP_155171921.1">
    <property type="nucleotide sequence ID" value="NZ_BAAAFL010000053.1"/>
</dbReference>
<feature type="transmembrane region" description="Helical" evidence="10">
    <location>
        <begin position="25"/>
        <end position="45"/>
    </location>
</feature>
<accession>A0ABW9RNC8</accession>
<dbReference type="Pfam" id="PF20501">
    <property type="entry name" value="MbhE"/>
    <property type="match status" value="1"/>
</dbReference>
<evidence type="ECO:0000256" key="2">
    <source>
        <dbReference type="ARBA" id="ARBA00022448"/>
    </source>
</evidence>
<feature type="transmembrane region" description="Helical" evidence="10">
    <location>
        <begin position="489"/>
        <end position="513"/>
    </location>
</feature>
<dbReference type="PRINTS" id="PR01434">
    <property type="entry name" value="NADHDHGNASE5"/>
</dbReference>
<feature type="domain" description="NADH:quinone oxidoreductase/Mrp antiporter transmembrane" evidence="11">
    <location>
        <begin position="124"/>
        <end position="398"/>
    </location>
</feature>
<dbReference type="PANTHER" id="PTHR43373">
    <property type="entry name" value="NA(+)/H(+) ANTIPORTER SUBUNIT"/>
    <property type="match status" value="1"/>
</dbReference>